<evidence type="ECO:0000313" key="2">
    <source>
        <dbReference type="EMBL" id="MFL0196123.1"/>
    </source>
</evidence>
<keyword evidence="3" id="KW-1185">Reference proteome</keyword>
<dbReference type="PANTHER" id="PTHR37804:SF1">
    <property type="entry name" value="CDAA REGULATORY PROTEIN CDAR"/>
    <property type="match status" value="1"/>
</dbReference>
<dbReference type="PANTHER" id="PTHR37804">
    <property type="entry name" value="CDAA REGULATORY PROTEIN CDAR"/>
    <property type="match status" value="1"/>
</dbReference>
<dbReference type="Gene3D" id="2.170.120.30">
    <property type="match status" value="2"/>
</dbReference>
<comment type="caution">
    <text evidence="2">The sequence shown here is derived from an EMBL/GenBank/DDBJ whole genome shotgun (WGS) entry which is preliminary data.</text>
</comment>
<sequence length="418" mass="45806">MEEKIKGHQVLIKICCIIAAFILWLYIFNVQNPTIERKIVVPVNIINEDVLAQSKLVQIGEKEFNISLLVKGSASDVYSIKSADFQLQSDLSSYSMKKGENNIPVSVKKSPDNIHIVNNDNLWVKLQLDELKQKNISIRVVLQGKSKEGYYALEPILKTEQAEISGAEDVVSKVKSVVAKYDLKSAGKDINTSMLLQAQDISGNIVKDVTINPSSVNVTIPVGKIKTVPISIKFQNNIEDASKLITTAEPDKIDIAGEESVIRNINELDTEAIDLSKIQNEDTLEVKLIVPQGIKLVNNNGVVKLKINSAELNNTNKTSQKEMNLNIQVKNLNDSYTAQLSSSSVSVVISGSESVINSLTENGVSCYVDASSFTEGEQTANVVVSLPEGVSLVSQDPQNIKLQISKKAVEEQNVNNNE</sequence>
<organism evidence="2 3">
    <name type="scientific">Candidatus Clostridium eludens</name>
    <dbReference type="NCBI Taxonomy" id="3381663"/>
    <lineage>
        <taxon>Bacteria</taxon>
        <taxon>Bacillati</taxon>
        <taxon>Bacillota</taxon>
        <taxon>Clostridia</taxon>
        <taxon>Eubacteriales</taxon>
        <taxon>Clostridiaceae</taxon>
        <taxon>Clostridium</taxon>
    </lineage>
</organism>
<dbReference type="Proteomes" id="UP001623660">
    <property type="component" value="Unassembled WGS sequence"/>
</dbReference>
<evidence type="ECO:0000256" key="1">
    <source>
        <dbReference type="SAM" id="Phobius"/>
    </source>
</evidence>
<accession>A0ABW8SK05</accession>
<evidence type="ECO:0000313" key="3">
    <source>
        <dbReference type="Proteomes" id="UP001623660"/>
    </source>
</evidence>
<reference evidence="2 3" key="1">
    <citation type="submission" date="2024-11" db="EMBL/GenBank/DDBJ databases">
        <authorList>
            <person name="Heng Y.C."/>
            <person name="Lim A.C.H."/>
            <person name="Lee J.K.Y."/>
            <person name="Kittelmann S."/>
        </authorList>
    </citation>
    <scope>NUCLEOTIDE SEQUENCE [LARGE SCALE GENOMIC DNA]</scope>
    <source>
        <strain evidence="2 3">WILCCON 0269</strain>
    </source>
</reference>
<dbReference type="Pfam" id="PF07949">
    <property type="entry name" value="YbbR"/>
    <property type="match status" value="4"/>
</dbReference>
<keyword evidence="1" id="KW-0812">Transmembrane</keyword>
<name>A0ABW8SK05_9CLOT</name>
<dbReference type="RefSeq" id="WP_406792237.1">
    <property type="nucleotide sequence ID" value="NZ_JBJHZX010000015.1"/>
</dbReference>
<dbReference type="EMBL" id="JBJHZX010000015">
    <property type="protein sequence ID" value="MFL0196123.1"/>
    <property type="molecule type" value="Genomic_DNA"/>
</dbReference>
<feature type="transmembrane region" description="Helical" evidence="1">
    <location>
        <begin position="10"/>
        <end position="28"/>
    </location>
</feature>
<proteinExistence type="predicted"/>
<dbReference type="InterPro" id="IPR012505">
    <property type="entry name" value="YbbR"/>
</dbReference>
<keyword evidence="1" id="KW-1133">Transmembrane helix</keyword>
<keyword evidence="1" id="KW-0472">Membrane</keyword>
<dbReference type="Gene3D" id="2.170.120.40">
    <property type="entry name" value="YbbR-like domain"/>
    <property type="match status" value="2"/>
</dbReference>
<protein>
    <submittedName>
        <fullName evidence="2">YbbR-like domain-containing protein</fullName>
    </submittedName>
</protein>
<gene>
    <name evidence="2" type="ORF">ACJDU8_11180</name>
</gene>
<dbReference type="InterPro" id="IPR053154">
    <property type="entry name" value="c-di-AMP_regulator"/>
</dbReference>